<dbReference type="PANTHER" id="PTHR37817">
    <property type="entry name" value="N-ACETYLTRANSFERASE EIS"/>
    <property type="match status" value="1"/>
</dbReference>
<dbReference type="Pfam" id="PF13527">
    <property type="entry name" value="Acetyltransf_9"/>
    <property type="match status" value="1"/>
</dbReference>
<name>A0AAP4EWW6_9FIRM</name>
<protein>
    <submittedName>
        <fullName evidence="2">GNAT family N-acetyltransferase</fullName>
        <ecNumber evidence="2">2.3.1.-</ecNumber>
    </submittedName>
</protein>
<dbReference type="EC" id="2.3.1.-" evidence="2"/>
<dbReference type="Proteomes" id="UP001300383">
    <property type="component" value="Unassembled WGS sequence"/>
</dbReference>
<dbReference type="SUPFAM" id="SSF55729">
    <property type="entry name" value="Acyl-CoA N-acyltransferases (Nat)"/>
    <property type="match status" value="1"/>
</dbReference>
<dbReference type="PANTHER" id="PTHR37817:SF1">
    <property type="entry name" value="N-ACETYLTRANSFERASE EIS"/>
    <property type="match status" value="1"/>
</dbReference>
<dbReference type="PROSITE" id="PS51186">
    <property type="entry name" value="GNAT"/>
    <property type="match status" value="1"/>
</dbReference>
<accession>A0AAP4EWW6</accession>
<dbReference type="InterPro" id="IPR016181">
    <property type="entry name" value="Acyl_CoA_acyltransferase"/>
</dbReference>
<feature type="domain" description="N-acetyltransferase" evidence="1">
    <location>
        <begin position="12"/>
        <end position="163"/>
    </location>
</feature>
<comment type="caution">
    <text evidence="2">The sequence shown here is derived from an EMBL/GenBank/DDBJ whole genome shotgun (WGS) entry which is preliminary data.</text>
</comment>
<dbReference type="InterPro" id="IPR000182">
    <property type="entry name" value="GNAT_dom"/>
</dbReference>
<dbReference type="AlphaFoldDB" id="A0AAP4EWW6"/>
<dbReference type="InterPro" id="IPR036527">
    <property type="entry name" value="SCP2_sterol-bd_dom_sf"/>
</dbReference>
<gene>
    <name evidence="2" type="ORF">QJ036_05475</name>
</gene>
<reference evidence="2 3" key="1">
    <citation type="submission" date="2023-05" db="EMBL/GenBank/DDBJ databases">
        <title>[ruminococcus] sp. nov., isolated from a pig farm feces dump.</title>
        <authorList>
            <person name="Chang Y.-H."/>
        </authorList>
    </citation>
    <scope>NUCLEOTIDE SEQUENCE [LARGE SCALE GENOMIC DNA]</scope>
    <source>
        <strain evidence="2 3">YH-rum2234</strain>
    </source>
</reference>
<evidence type="ECO:0000259" key="1">
    <source>
        <dbReference type="PROSITE" id="PS51186"/>
    </source>
</evidence>
<dbReference type="Gene3D" id="3.30.1050.10">
    <property type="entry name" value="SCP2 sterol-binding domain"/>
    <property type="match status" value="1"/>
</dbReference>
<sequence length="394" mass="45547">MSDRHDAGKEAYEFGSPRLLCGEEKRECRSLWEKIFAEDSASFLDYYDRWKYTDNECYGIYAGDTLISMVQLNPYRMEVRPWGTAGHTVESRYIIAVATREEYRHRGLMRRLLHRSLEDMRKKNMPFVFLMPASEAIYYPFGFRFFYEMNTGRLKTEEPVPCSRLKARLAEASDIPALVRLAEKLQDGQFDFYTKRDNHYFEMLFDELASEGGGLLLLERAAAEDDGPEQTGNIGRMDRMMAAVPFWGREPVEIREILCRAEDREDILRALRRWFFNGQEAELPVSGAAFSMEGTKPIIMGRITDAKAFLELFSAEKVMELCISLTDSFLEENSGLYRWKLGPEGSRAERLEDGHADVSCTAEELFLWLACGKRAAGFPEDVRMCRRPFINEIV</sequence>
<dbReference type="RefSeq" id="WP_283230436.1">
    <property type="nucleotide sequence ID" value="NZ_JASGBQ010000006.1"/>
</dbReference>
<dbReference type="SUPFAM" id="SSF55718">
    <property type="entry name" value="SCP-like"/>
    <property type="match status" value="1"/>
</dbReference>
<dbReference type="CDD" id="cd04301">
    <property type="entry name" value="NAT_SF"/>
    <property type="match status" value="1"/>
</dbReference>
<evidence type="ECO:0000313" key="2">
    <source>
        <dbReference type="EMBL" id="MDI9241929.1"/>
    </source>
</evidence>
<keyword evidence="2" id="KW-0808">Transferase</keyword>
<dbReference type="GO" id="GO:0030649">
    <property type="term" value="P:aminoglycoside antibiotic catabolic process"/>
    <property type="evidence" value="ECO:0007669"/>
    <property type="project" value="TreeGrafter"/>
</dbReference>
<proteinExistence type="predicted"/>
<keyword evidence="2" id="KW-0012">Acyltransferase</keyword>
<organism evidence="2 3">
    <name type="scientific">Fusibacillus kribbianus</name>
    <dbReference type="NCBI Taxonomy" id="3044208"/>
    <lineage>
        <taxon>Bacteria</taxon>
        <taxon>Bacillati</taxon>
        <taxon>Bacillota</taxon>
        <taxon>Clostridia</taxon>
        <taxon>Lachnospirales</taxon>
        <taxon>Lachnospiraceae</taxon>
        <taxon>Fusibacillus</taxon>
    </lineage>
</organism>
<dbReference type="GO" id="GO:0034069">
    <property type="term" value="F:aminoglycoside N-acetyltransferase activity"/>
    <property type="evidence" value="ECO:0007669"/>
    <property type="project" value="TreeGrafter"/>
</dbReference>
<dbReference type="InterPro" id="IPR051554">
    <property type="entry name" value="Acetyltransferase_Eis"/>
</dbReference>
<evidence type="ECO:0000313" key="3">
    <source>
        <dbReference type="Proteomes" id="UP001300383"/>
    </source>
</evidence>
<dbReference type="Gene3D" id="3.40.630.30">
    <property type="match status" value="1"/>
</dbReference>
<dbReference type="EMBL" id="JASGBQ010000006">
    <property type="protein sequence ID" value="MDI9241929.1"/>
    <property type="molecule type" value="Genomic_DNA"/>
</dbReference>
<keyword evidence="3" id="KW-1185">Reference proteome</keyword>